<sequence length="124" mass="14100">MMKKFILFLIVITLLACNSDDSNPQYCTEEYVYGLSITLRDAVDNTIVTDGLTVKASDGFYEEELMRIENSNNFFGAGEREGTYIIEITSTNYQDFTSDPILVTRTDDDCHVITEIIEFQLTPN</sequence>
<dbReference type="RefSeq" id="WP_320554450.1">
    <property type="nucleotide sequence ID" value="NZ_JAXDAE010000001.1"/>
</dbReference>
<evidence type="ECO:0000313" key="3">
    <source>
        <dbReference type="Proteomes" id="UP001285855"/>
    </source>
</evidence>
<proteinExistence type="predicted"/>
<name>A0ABU5EIF8_9FLAO</name>
<dbReference type="EMBL" id="JAXDAE010000001">
    <property type="protein sequence ID" value="MDY2586075.1"/>
    <property type="molecule type" value="Genomic_DNA"/>
</dbReference>
<comment type="caution">
    <text evidence="2">The sequence shown here is derived from an EMBL/GenBank/DDBJ whole genome shotgun (WGS) entry which is preliminary data.</text>
</comment>
<reference evidence="2 3" key="1">
    <citation type="submission" date="2023-11" db="EMBL/GenBank/DDBJ databases">
        <title>Winogradskyella pelagius sp. nov., isolated from coastal sediment.</title>
        <authorList>
            <person name="Li F."/>
        </authorList>
    </citation>
    <scope>NUCLEOTIDE SEQUENCE [LARGE SCALE GENOMIC DNA]</scope>
    <source>
        <strain evidence="2 3">KCTC 23502</strain>
    </source>
</reference>
<gene>
    <name evidence="2" type="ORF">SNF14_01890</name>
</gene>
<evidence type="ECO:0000313" key="2">
    <source>
        <dbReference type="EMBL" id="MDY2586075.1"/>
    </source>
</evidence>
<organism evidence="2 3">
    <name type="scientific">Winogradskyella aquimaris</name>
    <dbReference type="NCBI Taxonomy" id="864074"/>
    <lineage>
        <taxon>Bacteria</taxon>
        <taxon>Pseudomonadati</taxon>
        <taxon>Bacteroidota</taxon>
        <taxon>Flavobacteriia</taxon>
        <taxon>Flavobacteriales</taxon>
        <taxon>Flavobacteriaceae</taxon>
        <taxon>Winogradskyella</taxon>
    </lineage>
</organism>
<dbReference type="Proteomes" id="UP001285855">
    <property type="component" value="Unassembled WGS sequence"/>
</dbReference>
<evidence type="ECO:0008006" key="4">
    <source>
        <dbReference type="Google" id="ProtNLM"/>
    </source>
</evidence>
<keyword evidence="1" id="KW-0732">Signal</keyword>
<evidence type="ECO:0000256" key="1">
    <source>
        <dbReference type="SAM" id="SignalP"/>
    </source>
</evidence>
<feature type="signal peptide" evidence="1">
    <location>
        <begin position="1"/>
        <end position="18"/>
    </location>
</feature>
<accession>A0ABU5EIF8</accession>
<protein>
    <recommendedName>
        <fullName evidence="4">Carboxypeptidase regulatory-like domain-containing protein</fullName>
    </recommendedName>
</protein>
<feature type="chain" id="PRO_5045764960" description="Carboxypeptidase regulatory-like domain-containing protein" evidence="1">
    <location>
        <begin position="19"/>
        <end position="124"/>
    </location>
</feature>
<dbReference type="PROSITE" id="PS51257">
    <property type="entry name" value="PROKAR_LIPOPROTEIN"/>
    <property type="match status" value="1"/>
</dbReference>
<keyword evidence="3" id="KW-1185">Reference proteome</keyword>